<comment type="similarity">
    <text evidence="2">Belongs to the eukaryotic/archaeal RNase P protein component 3 family.</text>
</comment>
<dbReference type="AlphaFoldDB" id="A0A0A8L2B9"/>
<name>A0A0A8L2B9_9SACH</name>
<evidence type="ECO:0000256" key="1">
    <source>
        <dbReference type="ARBA" id="ARBA00004123"/>
    </source>
</evidence>
<dbReference type="OrthoDB" id="17948at2759"/>
<comment type="subcellular location">
    <subcellularLocation>
        <location evidence="1">Nucleus</location>
    </subcellularLocation>
</comment>
<dbReference type="GO" id="GO:0008033">
    <property type="term" value="P:tRNA processing"/>
    <property type="evidence" value="ECO:0007669"/>
    <property type="project" value="UniProtKB-KW"/>
</dbReference>
<proteinExistence type="inferred from homology"/>
<evidence type="ECO:0000313" key="5">
    <source>
        <dbReference type="Proteomes" id="UP000031516"/>
    </source>
</evidence>
<dbReference type="InterPro" id="IPR016195">
    <property type="entry name" value="Pol/histidinol_Pase-like"/>
</dbReference>
<evidence type="ECO:0000256" key="2">
    <source>
        <dbReference type="ARBA" id="ARBA00007331"/>
    </source>
</evidence>
<evidence type="ECO:0000313" key="4">
    <source>
        <dbReference type="EMBL" id="CDO92344.1"/>
    </source>
</evidence>
<dbReference type="Gene3D" id="3.20.20.140">
    <property type="entry name" value="Metal-dependent hydrolases"/>
    <property type="match status" value="1"/>
</dbReference>
<dbReference type="GO" id="GO:0005655">
    <property type="term" value="C:nucleolar ribonuclease P complex"/>
    <property type="evidence" value="ECO:0007669"/>
    <property type="project" value="TreeGrafter"/>
</dbReference>
<protein>
    <submittedName>
        <fullName evidence="4">WGS project CCBQ000000000 data, contig 00041</fullName>
    </submittedName>
</protein>
<dbReference type="SUPFAM" id="SSF89550">
    <property type="entry name" value="PHP domain-like"/>
    <property type="match status" value="1"/>
</dbReference>
<dbReference type="Proteomes" id="UP000031516">
    <property type="component" value="Unassembled WGS sequence"/>
</dbReference>
<reference evidence="4 5" key="1">
    <citation type="submission" date="2014-03" db="EMBL/GenBank/DDBJ databases">
        <title>The genome of Kluyveromyces dobzhanskii.</title>
        <authorList>
            <person name="Nystedt B."/>
            <person name="Astrom S."/>
        </authorList>
    </citation>
    <scope>NUCLEOTIDE SEQUENCE [LARGE SCALE GENOMIC DNA]</scope>
    <source>
        <strain evidence="4 5">CBS 2104</strain>
    </source>
</reference>
<accession>A0A0A8L2B9</accession>
<evidence type="ECO:0000256" key="3">
    <source>
        <dbReference type="ARBA" id="ARBA00022694"/>
    </source>
</evidence>
<dbReference type="Pfam" id="PF01876">
    <property type="entry name" value="RNase_P_p30"/>
    <property type="match status" value="1"/>
</dbReference>
<comment type="caution">
    <text evidence="4">The sequence shown here is derived from an EMBL/GenBank/DDBJ whole genome shotgun (WGS) entry which is preliminary data.</text>
</comment>
<dbReference type="InterPro" id="IPR002738">
    <property type="entry name" value="RNase_P_p30"/>
</dbReference>
<gene>
    <name evidence="4" type="ORF">KLDO_g664</name>
</gene>
<keyword evidence="3" id="KW-0819">tRNA processing</keyword>
<organism evidence="4 5">
    <name type="scientific">Kluyveromyces dobzhanskii CBS 2104</name>
    <dbReference type="NCBI Taxonomy" id="1427455"/>
    <lineage>
        <taxon>Eukaryota</taxon>
        <taxon>Fungi</taxon>
        <taxon>Dikarya</taxon>
        <taxon>Ascomycota</taxon>
        <taxon>Saccharomycotina</taxon>
        <taxon>Saccharomycetes</taxon>
        <taxon>Saccharomycetales</taxon>
        <taxon>Saccharomycetaceae</taxon>
        <taxon>Kluyveromyces</taxon>
    </lineage>
</organism>
<keyword evidence="5" id="KW-1185">Reference proteome</keyword>
<sequence length="285" mass="31861">MLVDLNVPWPQKDFKTPPSAKDIKLLQNTLATLHTLGYTHVALNFTVNQQDKFPTSVKEMNPIDLSHFDQFTKSTGLKLYTRITIIIDDLSKGQPLTKISQAYDIVAALPVSEKAVTLATSNLDVDMLSFYYDKRLPTLLKHHAMGGCVRRGVKVEIVYANALRDIRTRRQFVSNVKSVIRTCRNRGIVISSGALTPLECRNVIGVTSILNFIGLPNDKCGKAMGELASLVLLNGRLRNKSYKQVVCIGNEDVVNEDFNGNASYKIVKRKNTETLEKNDLKKPKI</sequence>
<dbReference type="GO" id="GO:0003723">
    <property type="term" value="F:RNA binding"/>
    <property type="evidence" value="ECO:0007669"/>
    <property type="project" value="TreeGrafter"/>
</dbReference>
<dbReference type="EMBL" id="CCBQ010000013">
    <property type="protein sequence ID" value="CDO92344.1"/>
    <property type="molecule type" value="Genomic_DNA"/>
</dbReference>
<dbReference type="PANTHER" id="PTHR13031:SF0">
    <property type="entry name" value="RIBONUCLEASE P PROTEIN SUBUNIT P30"/>
    <property type="match status" value="1"/>
</dbReference>
<dbReference type="PANTHER" id="PTHR13031">
    <property type="entry name" value="RIBONUCLEASE P SUBUNIT P30"/>
    <property type="match status" value="1"/>
</dbReference>